<dbReference type="HOGENOM" id="CLU_842473_0_0_1"/>
<dbReference type="Gene3D" id="1.10.555.10">
    <property type="entry name" value="Rho GTPase activation protein"/>
    <property type="match status" value="1"/>
</dbReference>
<dbReference type="InterPro" id="IPR008936">
    <property type="entry name" value="Rho_GTPase_activation_prot"/>
</dbReference>
<dbReference type="EMBL" id="ALBS01000023">
    <property type="protein sequence ID" value="EJT52514.1"/>
    <property type="molecule type" value="Genomic_DNA"/>
</dbReference>
<gene>
    <name evidence="3" type="ORF">A1Q1_03646</name>
</gene>
<sequence>MSPKAYAKLFIVPSLAALTAHGVSLRGMDLSITTLLEEAAATRDPPASPSTIQWGFSALTSAVGAATSYLQGTQAKAPTEPSDPYWGQDIDDIVADARGVPRVIEELGRAIYKECTGTEGIFRRTGNSPVLAGLRSVLNAPLGLQPKVDWALVAAHDPLLPPTLLKRLLSHLGAPIIPASVYPTIKSVRTPAEIRSVFLPALSSGRATLLSHIMHVAHHLLPSEPTTRMTAHALAVTLAPTLINGPDPREDAALCLAPGQSLPGLGVKADEQTLVGLLEMWIEKWAEVDGESPGEVCECGLGGKEAPPSPIALGARGGQTRSSIAEPVAS</sequence>
<accession>J6F653</accession>
<dbReference type="SUPFAM" id="SSF48350">
    <property type="entry name" value="GTPase activation domain, GAP"/>
    <property type="match status" value="1"/>
</dbReference>
<evidence type="ECO:0000259" key="2">
    <source>
        <dbReference type="PROSITE" id="PS50238"/>
    </source>
</evidence>
<evidence type="ECO:0000313" key="3">
    <source>
        <dbReference type="EMBL" id="EJT52514.1"/>
    </source>
</evidence>
<feature type="region of interest" description="Disordered" evidence="1">
    <location>
        <begin position="308"/>
        <end position="330"/>
    </location>
</feature>
<proteinExistence type="predicted"/>
<dbReference type="AlphaFoldDB" id="J6F653"/>
<dbReference type="InterPro" id="IPR000198">
    <property type="entry name" value="RhoGAP_dom"/>
</dbReference>
<feature type="domain" description="Rho-GAP" evidence="2">
    <location>
        <begin position="88"/>
        <end position="289"/>
    </location>
</feature>
<dbReference type="OrthoDB" id="19923at2759"/>
<dbReference type="GO" id="GO:0005737">
    <property type="term" value="C:cytoplasm"/>
    <property type="evidence" value="ECO:0007669"/>
    <property type="project" value="TreeGrafter"/>
</dbReference>
<name>J6F653_TRIAS</name>
<dbReference type="PANTHER" id="PTHR45808">
    <property type="entry name" value="RHO GTPASE-ACTIVATING PROTEIN 68F"/>
    <property type="match status" value="1"/>
</dbReference>
<organism evidence="3 4">
    <name type="scientific">Trichosporon asahii var. asahii (strain ATCC 90039 / CBS 2479 / JCM 2466 / KCTC 7840 / NBRC 103889/ NCYC 2677 / UAMH 7654)</name>
    <name type="common">Yeast</name>
    <dbReference type="NCBI Taxonomy" id="1186058"/>
    <lineage>
        <taxon>Eukaryota</taxon>
        <taxon>Fungi</taxon>
        <taxon>Dikarya</taxon>
        <taxon>Basidiomycota</taxon>
        <taxon>Agaricomycotina</taxon>
        <taxon>Tremellomycetes</taxon>
        <taxon>Trichosporonales</taxon>
        <taxon>Trichosporonaceae</taxon>
        <taxon>Trichosporon</taxon>
    </lineage>
</organism>
<evidence type="ECO:0000256" key="1">
    <source>
        <dbReference type="SAM" id="MobiDB-lite"/>
    </source>
</evidence>
<reference evidence="3 4" key="1">
    <citation type="journal article" date="2012" name="Eukaryot. Cell">
        <title>Draft genome sequence of CBS 2479, the standard type strain of Trichosporon asahii.</title>
        <authorList>
            <person name="Yang R.Y."/>
            <person name="Li H.T."/>
            <person name="Zhu H."/>
            <person name="Zhou G.P."/>
            <person name="Wang M."/>
            <person name="Wang L."/>
        </authorList>
    </citation>
    <scope>NUCLEOTIDE SEQUENCE [LARGE SCALE GENOMIC DNA]</scope>
    <source>
        <strain evidence="4">ATCC 90039 / CBS 2479 / JCM 2466 / KCTC 7840 / NCYC 2677 / UAMH 7654</strain>
    </source>
</reference>
<dbReference type="VEuPathDB" id="FungiDB:A1Q1_03646"/>
<dbReference type="GeneID" id="25987159"/>
<dbReference type="GO" id="GO:0005096">
    <property type="term" value="F:GTPase activator activity"/>
    <property type="evidence" value="ECO:0007669"/>
    <property type="project" value="TreeGrafter"/>
</dbReference>
<dbReference type="KEGG" id="tasa:A1Q1_03646"/>
<dbReference type="CDD" id="cd00159">
    <property type="entry name" value="RhoGAP"/>
    <property type="match status" value="1"/>
</dbReference>
<dbReference type="Pfam" id="PF00620">
    <property type="entry name" value="RhoGAP"/>
    <property type="match status" value="1"/>
</dbReference>
<dbReference type="GO" id="GO:0007264">
    <property type="term" value="P:small GTPase-mediated signal transduction"/>
    <property type="evidence" value="ECO:0007669"/>
    <property type="project" value="TreeGrafter"/>
</dbReference>
<dbReference type="PROSITE" id="PS50238">
    <property type="entry name" value="RHOGAP"/>
    <property type="match status" value="1"/>
</dbReference>
<evidence type="ECO:0000313" key="4">
    <source>
        <dbReference type="Proteomes" id="UP000002748"/>
    </source>
</evidence>
<protein>
    <recommendedName>
        <fullName evidence="2">Rho-GAP domain-containing protein</fullName>
    </recommendedName>
</protein>
<dbReference type="SMART" id="SM00324">
    <property type="entry name" value="RhoGAP"/>
    <property type="match status" value="1"/>
</dbReference>
<dbReference type="RefSeq" id="XP_014183735.1">
    <property type="nucleotide sequence ID" value="XM_014328260.1"/>
</dbReference>
<comment type="caution">
    <text evidence="3">The sequence shown here is derived from an EMBL/GenBank/DDBJ whole genome shotgun (WGS) entry which is preliminary data.</text>
</comment>
<dbReference type="PANTHER" id="PTHR45808:SF2">
    <property type="entry name" value="RHO GTPASE-ACTIVATING PROTEIN 68F"/>
    <property type="match status" value="1"/>
</dbReference>
<dbReference type="Proteomes" id="UP000002748">
    <property type="component" value="Unassembled WGS sequence"/>
</dbReference>